<feature type="transmembrane region" description="Helical" evidence="9">
    <location>
        <begin position="144"/>
        <end position="164"/>
    </location>
</feature>
<evidence type="ECO:0000256" key="3">
    <source>
        <dbReference type="ARBA" id="ARBA00022475"/>
    </source>
</evidence>
<dbReference type="Pfam" id="PF02653">
    <property type="entry name" value="BPD_transp_2"/>
    <property type="match status" value="1"/>
</dbReference>
<dbReference type="GO" id="GO:0022857">
    <property type="term" value="F:transmembrane transporter activity"/>
    <property type="evidence" value="ECO:0007669"/>
    <property type="project" value="InterPro"/>
</dbReference>
<dbReference type="PANTHER" id="PTHR11795">
    <property type="entry name" value="BRANCHED-CHAIN AMINO ACID TRANSPORT SYSTEM PERMEASE PROTEIN LIVH"/>
    <property type="match status" value="1"/>
</dbReference>
<evidence type="ECO:0000256" key="8">
    <source>
        <dbReference type="ARBA" id="ARBA00037998"/>
    </source>
</evidence>
<dbReference type="CDD" id="cd06582">
    <property type="entry name" value="TM_PBP1_LivH_like"/>
    <property type="match status" value="1"/>
</dbReference>
<keyword evidence="4 9" id="KW-0812">Transmembrane</keyword>
<dbReference type="GO" id="GO:0005886">
    <property type="term" value="C:plasma membrane"/>
    <property type="evidence" value="ECO:0007669"/>
    <property type="project" value="UniProtKB-SubCell"/>
</dbReference>
<dbReference type="InterPro" id="IPR001851">
    <property type="entry name" value="ABC_transp_permease"/>
</dbReference>
<evidence type="ECO:0000256" key="7">
    <source>
        <dbReference type="ARBA" id="ARBA00023136"/>
    </source>
</evidence>
<evidence type="ECO:0000256" key="2">
    <source>
        <dbReference type="ARBA" id="ARBA00022448"/>
    </source>
</evidence>
<feature type="transmembrane region" description="Helical" evidence="9">
    <location>
        <begin position="100"/>
        <end position="118"/>
    </location>
</feature>
<dbReference type="EMBL" id="CADCTG010000173">
    <property type="protein sequence ID" value="CAA9252083.1"/>
    <property type="molecule type" value="Genomic_DNA"/>
</dbReference>
<keyword evidence="3" id="KW-1003">Cell membrane</keyword>
<feature type="transmembrane region" description="Helical" evidence="9">
    <location>
        <begin position="193"/>
        <end position="211"/>
    </location>
</feature>
<organism evidence="10">
    <name type="scientific">uncultured Acetobacteraceae bacterium</name>
    <dbReference type="NCBI Taxonomy" id="169975"/>
    <lineage>
        <taxon>Bacteria</taxon>
        <taxon>Pseudomonadati</taxon>
        <taxon>Pseudomonadota</taxon>
        <taxon>Alphaproteobacteria</taxon>
        <taxon>Acetobacterales</taxon>
        <taxon>Acetobacteraceae</taxon>
        <taxon>environmental samples</taxon>
    </lineage>
</organism>
<feature type="transmembrane region" description="Helical" evidence="9">
    <location>
        <begin position="12"/>
        <end position="34"/>
    </location>
</feature>
<gene>
    <name evidence="10" type="ORF">AVDCRST_MAG08-2227</name>
</gene>
<feature type="transmembrane region" description="Helical" evidence="9">
    <location>
        <begin position="231"/>
        <end position="254"/>
    </location>
</feature>
<dbReference type="PANTHER" id="PTHR11795:SF442">
    <property type="entry name" value="ABC TRANSPORTER ATP-BINDING PROTEIN"/>
    <property type="match status" value="1"/>
</dbReference>
<evidence type="ECO:0000256" key="4">
    <source>
        <dbReference type="ARBA" id="ARBA00022692"/>
    </source>
</evidence>
<reference evidence="10" key="1">
    <citation type="submission" date="2020-02" db="EMBL/GenBank/DDBJ databases">
        <authorList>
            <person name="Meier V. D."/>
        </authorList>
    </citation>
    <scope>NUCLEOTIDE SEQUENCE</scope>
    <source>
        <strain evidence="10">AVDCRST_MAG08</strain>
    </source>
</reference>
<keyword evidence="7 9" id="KW-0472">Membrane</keyword>
<keyword evidence="2" id="KW-0813">Transport</keyword>
<evidence type="ECO:0000256" key="9">
    <source>
        <dbReference type="SAM" id="Phobius"/>
    </source>
</evidence>
<evidence type="ECO:0000256" key="5">
    <source>
        <dbReference type="ARBA" id="ARBA00022970"/>
    </source>
</evidence>
<dbReference type="InterPro" id="IPR052157">
    <property type="entry name" value="BCAA_transport_permease"/>
</dbReference>
<feature type="transmembrane region" description="Helical" evidence="9">
    <location>
        <begin position="41"/>
        <end position="59"/>
    </location>
</feature>
<accession>A0A6J4IGZ1</accession>
<evidence type="ECO:0000313" key="10">
    <source>
        <dbReference type="EMBL" id="CAA9252083.1"/>
    </source>
</evidence>
<name>A0A6J4IGZ1_9PROT</name>
<dbReference type="AlphaFoldDB" id="A0A6J4IGZ1"/>
<proteinExistence type="inferred from homology"/>
<dbReference type="GO" id="GO:0006865">
    <property type="term" value="P:amino acid transport"/>
    <property type="evidence" value="ECO:0007669"/>
    <property type="project" value="UniProtKB-KW"/>
</dbReference>
<comment type="subcellular location">
    <subcellularLocation>
        <location evidence="1">Cell membrane</location>
        <topology evidence="1">Multi-pass membrane protein</topology>
    </subcellularLocation>
</comment>
<evidence type="ECO:0000256" key="1">
    <source>
        <dbReference type="ARBA" id="ARBA00004651"/>
    </source>
</evidence>
<keyword evidence="5" id="KW-0029">Amino-acid transport</keyword>
<feature type="transmembrane region" description="Helical" evidence="9">
    <location>
        <begin position="266"/>
        <end position="285"/>
    </location>
</feature>
<protein>
    <submittedName>
        <fullName evidence="10">High-affinity branched-chain amino acid transport system permease protein LivH</fullName>
    </submittedName>
</protein>
<comment type="similarity">
    <text evidence="8">Belongs to the binding-protein-dependent transport system permease family. LivHM subfamily.</text>
</comment>
<evidence type="ECO:0000256" key="6">
    <source>
        <dbReference type="ARBA" id="ARBA00022989"/>
    </source>
</evidence>
<keyword evidence="6 9" id="KW-1133">Transmembrane helix</keyword>
<feature type="transmembrane region" description="Helical" evidence="9">
    <location>
        <begin position="65"/>
        <end position="88"/>
    </location>
</feature>
<sequence length="295" mass="30773">MVDYPLDLLALQVFAGLALGAVYVLLALGLSLIFGMLGVVNFAHGALFALGAYVGVFLLGTGWNFWAALVAVPLAVGAAGLLVERFLVRPLYGRPVDDPLLLTFGLAYVVVEAIRIVFGKQPEPVETPELLAGAVFIGVGYFPLYRVFLIGVAALVVLALWLLLERTRWGLILRAGARDPTILRVLGVDVGRVWLLVFGLGTGLAGLAGWLAAPLQGAAPEMGVPVLAEAFVVTVVGGMGSLLGAVVAGLLVGVTYSMTSLLAPEMAKVSIFALMAVVLLLRPQGLFGRPGGLMA</sequence>